<gene>
    <name evidence="2" type="ORF">CXU09_11600</name>
</gene>
<dbReference type="PANTHER" id="PTHR43767:SF1">
    <property type="entry name" value="NONRIBOSOMAL PEPTIDE SYNTHASE PES1 (EUROFUNG)-RELATED"/>
    <property type="match status" value="1"/>
</dbReference>
<dbReference type="PANTHER" id="PTHR43767">
    <property type="entry name" value="LONG-CHAIN-FATTY-ACID--COA LIGASE"/>
    <property type="match status" value="1"/>
</dbReference>
<comment type="caution">
    <text evidence="2">The sequence shown here is derived from an EMBL/GenBank/DDBJ whole genome shotgun (WGS) entry which is preliminary data.</text>
</comment>
<evidence type="ECO:0000259" key="1">
    <source>
        <dbReference type="Pfam" id="PF00501"/>
    </source>
</evidence>
<dbReference type="InterPro" id="IPR050237">
    <property type="entry name" value="ATP-dep_AMP-bd_enzyme"/>
</dbReference>
<organism evidence="2 3">
    <name type="scientific">Akkermansia muciniphila</name>
    <dbReference type="NCBI Taxonomy" id="239935"/>
    <lineage>
        <taxon>Bacteria</taxon>
        <taxon>Pseudomonadati</taxon>
        <taxon>Verrucomicrobiota</taxon>
        <taxon>Verrucomicrobiia</taxon>
        <taxon>Verrucomicrobiales</taxon>
        <taxon>Akkermansiaceae</taxon>
        <taxon>Akkermansia</taxon>
    </lineage>
</organism>
<dbReference type="InterPro" id="IPR020845">
    <property type="entry name" value="AMP-binding_CS"/>
</dbReference>
<proteinExistence type="predicted"/>
<dbReference type="InterPro" id="IPR045851">
    <property type="entry name" value="AMP-bd_C_sf"/>
</dbReference>
<dbReference type="EMBL" id="PJKN01000008">
    <property type="protein sequence ID" value="PNC53334.1"/>
    <property type="molecule type" value="Genomic_DNA"/>
</dbReference>
<dbReference type="GO" id="GO:0016746">
    <property type="term" value="F:acyltransferase activity"/>
    <property type="evidence" value="ECO:0007669"/>
    <property type="project" value="UniProtKB-KW"/>
</dbReference>
<reference evidence="2 3" key="1">
    <citation type="journal article" date="2017" name="BMC Genomics">
        <title>Genome sequencing of 39 Akkermansia muciniphila isolates reveals its population structure, genomic and functional diverisity, and global distribution in mammalian gut microbiotas.</title>
        <authorList>
            <person name="Guo X."/>
            <person name="Li S."/>
            <person name="Zhang J."/>
            <person name="Wu F."/>
            <person name="Li X."/>
            <person name="Wu D."/>
            <person name="Zhang M."/>
            <person name="Ou Z."/>
            <person name="Jie Z."/>
            <person name="Yan Q."/>
            <person name="Li P."/>
            <person name="Yi J."/>
            <person name="Peng Y."/>
        </authorList>
    </citation>
    <scope>NUCLEOTIDE SEQUENCE [LARGE SCALE GENOMIC DNA]</scope>
    <source>
        <strain evidence="2 3">GP43</strain>
    </source>
</reference>
<keyword evidence="2" id="KW-0808">Transferase</keyword>
<accession>A0AAP8NJI5</accession>
<evidence type="ECO:0000313" key="2">
    <source>
        <dbReference type="EMBL" id="PNC53334.1"/>
    </source>
</evidence>
<dbReference type="Gene3D" id="3.30.300.30">
    <property type="match status" value="1"/>
</dbReference>
<dbReference type="GO" id="GO:0016878">
    <property type="term" value="F:acid-thiol ligase activity"/>
    <property type="evidence" value="ECO:0007669"/>
    <property type="project" value="UniProtKB-ARBA"/>
</dbReference>
<dbReference type="InterPro" id="IPR042099">
    <property type="entry name" value="ANL_N_sf"/>
</dbReference>
<keyword evidence="2" id="KW-0012">Acyltransferase</keyword>
<feature type="domain" description="AMP-dependent synthetase/ligase" evidence="1">
    <location>
        <begin position="220"/>
        <end position="580"/>
    </location>
</feature>
<dbReference type="InterPro" id="IPR000873">
    <property type="entry name" value="AMP-dep_synth/lig_dom"/>
</dbReference>
<dbReference type="Proteomes" id="UP000235914">
    <property type="component" value="Unassembled WGS sequence"/>
</dbReference>
<protein>
    <submittedName>
        <fullName evidence="2">2-acyl-glycerophospho-ethanolamine acyltransferase</fullName>
    </submittedName>
</protein>
<dbReference type="SUPFAM" id="SSF56801">
    <property type="entry name" value="Acetyl-CoA synthetase-like"/>
    <property type="match status" value="1"/>
</dbReference>
<dbReference type="Pfam" id="PF00501">
    <property type="entry name" value="AMP-binding"/>
    <property type="match status" value="1"/>
</dbReference>
<dbReference type="Gene3D" id="3.40.50.12780">
    <property type="entry name" value="N-terminal domain of ligase-like"/>
    <property type="match status" value="1"/>
</dbReference>
<name>A0AAP8NJI5_9BACT</name>
<sequence>MLKCFKQIFYPFPMAIFGSSNLSDSGDLLIFNKVSYKTLLMFEKELGRDRMTYLVEEGLPPDTDTASHLESTKADGILFQAGGSDPVALRSVIMERINEGRRVVFLPGPVSHVKGSISQIPPRVIKAMEALHISPVPVYAGFYTNSVLDAEADTDAQADIQIHILPKLAPGAEMAARLTSAWLECSAQAYATLPQLHGSLSALLFRSLKLHSDCRVIDGIDDTTLTYGQLLAISVAFAKRLKKITSNRRVGIILPPGKGAAIANLGCLFAGKTPVNFNYSASEGAFASSVKQSGVDWFITADTFMRKLQNFPWPPQRDLILMEREIPLLKGSAKRWGLAIKFLTAGFMIKKLGLDAPTGADEAVLMFTSGSSGEPKGVPLTHHNLLSNISQCSSRITLEPQNRFLGSLPVFHCFGITIGLWYPMIGGYDMVTYPSPLEAKRLGALIKQYGISLVVTTPTFLRGFMKRCEPDTFKTVRYLIVGAEKLPEDLSAAFREKFGIIPCEGYGLTEASPVCSVNFIDPAPSNAAGDFIPGMKKSSVGALLPGIAIRITSPHTGRVVPITTSGMIWLKGPNIFPGYLGGPETDRDIFVDGWLKTGDIGSADEFGFLKIEGRISRFSKIGGEMVPHEALEAAIMNIWNLDPADEERRIAVVTIPDPVKGEAVALLTTLVTDYVHQARTLIRHGLIDQGLPALWCPKEIIPVERIPVLPSGKLDIKQCRMLAYEALNIPFEP</sequence>
<evidence type="ECO:0000313" key="3">
    <source>
        <dbReference type="Proteomes" id="UP000235914"/>
    </source>
</evidence>
<dbReference type="AlphaFoldDB" id="A0AAP8NJI5"/>
<dbReference type="PROSITE" id="PS00455">
    <property type="entry name" value="AMP_BINDING"/>
    <property type="match status" value="1"/>
</dbReference>